<dbReference type="Proteomes" id="UP000583944">
    <property type="component" value="Unassembled WGS sequence"/>
</dbReference>
<protein>
    <submittedName>
        <fullName evidence="2">Uncharacterized protein</fullName>
    </submittedName>
</protein>
<dbReference type="AlphaFoldDB" id="A0A7J6Y2I3"/>
<comment type="caution">
    <text evidence="2">The sequence shown here is derived from an EMBL/GenBank/DDBJ whole genome shotgun (WGS) entry which is preliminary data.</text>
</comment>
<name>A0A7J6Y2I3_TRYCR</name>
<dbReference type="VEuPathDB" id="TriTrypDB:BCY84_11994"/>
<feature type="region of interest" description="Disordered" evidence="1">
    <location>
        <begin position="66"/>
        <end position="90"/>
    </location>
</feature>
<feature type="region of interest" description="Disordered" evidence="1">
    <location>
        <begin position="160"/>
        <end position="228"/>
    </location>
</feature>
<dbReference type="EMBL" id="JABDHM010000053">
    <property type="protein sequence ID" value="KAF5220338.1"/>
    <property type="molecule type" value="Genomic_DNA"/>
</dbReference>
<reference evidence="2 3" key="1">
    <citation type="journal article" date="2019" name="Genome Biol. Evol.">
        <title>Nanopore Sequencing Significantly Improves Genome Assembly of the Protozoan Parasite Trypanosoma cruzi.</title>
        <authorList>
            <person name="Diaz-Viraque F."/>
            <person name="Pita S."/>
            <person name="Greif G."/>
            <person name="de Souza R.C.M."/>
            <person name="Iraola G."/>
            <person name="Robello C."/>
        </authorList>
    </citation>
    <scope>NUCLEOTIDE SEQUENCE [LARGE SCALE GENOMIC DNA]</scope>
    <source>
        <strain evidence="2 3">Berenice</strain>
    </source>
</reference>
<evidence type="ECO:0000313" key="2">
    <source>
        <dbReference type="EMBL" id="KAF5220338.1"/>
    </source>
</evidence>
<feature type="compositionally biased region" description="Pro residues" evidence="1">
    <location>
        <begin position="261"/>
        <end position="274"/>
    </location>
</feature>
<feature type="region of interest" description="Disordered" evidence="1">
    <location>
        <begin position="243"/>
        <end position="274"/>
    </location>
</feature>
<evidence type="ECO:0000256" key="1">
    <source>
        <dbReference type="SAM" id="MobiDB-lite"/>
    </source>
</evidence>
<sequence>MSSETQPTPADDTAALVTVQGVEGEALPTTTSTSTNATMNTTHTTTTAAAAAAEMTIIPAVSTGTTTTTTTKATTEATIPPPSTTGTGPTTEQEVATATVVGAAHSTGDNVGEPVSALSTAQIALALEQVPKKSDACAEDMSGAHELASKATLNERFMDGATPKVPSAEQKPDTKSKSSSLIGKNRRKKSPPGAQKSNYRQPNPPAMAEMRGSSTRTPLHQPLQPPPMYQAPIVVSSLMPSALPPPPPPPPQGAFYLAPHGMPPPPPPPPPPPLSFHLFFQDLEHFNPHRHHHRHRRHSCQLSVDEYRSVLQWEFPCKQC</sequence>
<feature type="compositionally biased region" description="Pro residues" evidence="1">
    <location>
        <begin position="243"/>
        <end position="252"/>
    </location>
</feature>
<evidence type="ECO:0000313" key="3">
    <source>
        <dbReference type="Proteomes" id="UP000583944"/>
    </source>
</evidence>
<gene>
    <name evidence="2" type="ORF">ECC02_006642</name>
</gene>
<organism evidence="2 3">
    <name type="scientific">Trypanosoma cruzi</name>
    <dbReference type="NCBI Taxonomy" id="5693"/>
    <lineage>
        <taxon>Eukaryota</taxon>
        <taxon>Discoba</taxon>
        <taxon>Euglenozoa</taxon>
        <taxon>Kinetoplastea</taxon>
        <taxon>Metakinetoplastina</taxon>
        <taxon>Trypanosomatida</taxon>
        <taxon>Trypanosomatidae</taxon>
        <taxon>Trypanosoma</taxon>
        <taxon>Schizotrypanum</taxon>
    </lineage>
</organism>
<dbReference type="VEuPathDB" id="TriTrypDB:ECC02_006642"/>
<accession>A0A7J6Y2I3</accession>
<proteinExistence type="predicted"/>